<name>A0AAD3SDC8_NEPGR</name>
<dbReference type="PANTHER" id="PTHR35692:SF5">
    <property type="entry name" value="REMORIN C-TERMINAL DOMAIN-CONTAINING PROTEIN"/>
    <property type="match status" value="1"/>
</dbReference>
<dbReference type="AlphaFoldDB" id="A0AAD3SDC8"/>
<gene>
    <name evidence="2" type="ORF">Nepgr_010978</name>
</gene>
<dbReference type="EMBL" id="BSYO01000009">
    <property type="protein sequence ID" value="GMH09138.1"/>
    <property type="molecule type" value="Genomic_DNA"/>
</dbReference>
<keyword evidence="3" id="KW-1185">Reference proteome</keyword>
<organism evidence="2 3">
    <name type="scientific">Nepenthes gracilis</name>
    <name type="common">Slender pitcher plant</name>
    <dbReference type="NCBI Taxonomy" id="150966"/>
    <lineage>
        <taxon>Eukaryota</taxon>
        <taxon>Viridiplantae</taxon>
        <taxon>Streptophyta</taxon>
        <taxon>Embryophyta</taxon>
        <taxon>Tracheophyta</taxon>
        <taxon>Spermatophyta</taxon>
        <taxon>Magnoliopsida</taxon>
        <taxon>eudicotyledons</taxon>
        <taxon>Gunneridae</taxon>
        <taxon>Pentapetalae</taxon>
        <taxon>Caryophyllales</taxon>
        <taxon>Nepenthaceae</taxon>
        <taxon>Nepenthes</taxon>
    </lineage>
</organism>
<comment type="caution">
    <text evidence="2">The sequence shown here is derived from an EMBL/GenBank/DDBJ whole genome shotgun (WGS) entry which is preliminary data.</text>
</comment>
<reference evidence="2" key="1">
    <citation type="submission" date="2023-05" db="EMBL/GenBank/DDBJ databases">
        <title>Nepenthes gracilis genome sequencing.</title>
        <authorList>
            <person name="Fukushima K."/>
        </authorList>
    </citation>
    <scope>NUCLEOTIDE SEQUENCE</scope>
    <source>
        <strain evidence="2">SING2019-196</strain>
    </source>
</reference>
<dbReference type="PANTHER" id="PTHR35692">
    <property type="entry name" value="F26F24.11"/>
    <property type="match status" value="1"/>
</dbReference>
<feature type="region of interest" description="Disordered" evidence="1">
    <location>
        <begin position="116"/>
        <end position="138"/>
    </location>
</feature>
<sequence length="331" mass="36774">MADFTSLSDTDDSAVDEIFSEAIDLSVLEQIAAINCYSFSDSVLPSDLESRYHRLKNLPPSSKSTFKSPISNPQLKTVRESELTNNSVPKTTIPVSPLEDVKGGEWRCGYVSSAPGSSNFSFKKADTSKSKANSGDNKGFDAKSRTGLFILRSNSWNSSVEMPSPPQKTGCLCFSPKRGSGKSSKRNVIASWGLNWGKYDEISSDFGSFSSKEQRKMLNKAMREEQKISREAEKIVKWAKRASARMDVSNIIDELSPDNLLHYKSSQMRRSTSAWDCQGNQWPSLISIRGKLGLLGDNLLFLLSRFHPFGFLEFNLISISLDNCNCVTIEL</sequence>
<dbReference type="Proteomes" id="UP001279734">
    <property type="component" value="Unassembled WGS sequence"/>
</dbReference>
<accession>A0AAD3SDC8</accession>
<evidence type="ECO:0000313" key="2">
    <source>
        <dbReference type="EMBL" id="GMH09138.1"/>
    </source>
</evidence>
<protein>
    <submittedName>
        <fullName evidence="2">Uncharacterized protein</fullName>
    </submittedName>
</protein>
<evidence type="ECO:0000256" key="1">
    <source>
        <dbReference type="SAM" id="MobiDB-lite"/>
    </source>
</evidence>
<proteinExistence type="predicted"/>
<evidence type="ECO:0000313" key="3">
    <source>
        <dbReference type="Proteomes" id="UP001279734"/>
    </source>
</evidence>